<dbReference type="KEGG" id="nah:F5544_11515"/>
<evidence type="ECO:0000313" key="3">
    <source>
        <dbReference type="EMBL" id="QIS10195.1"/>
    </source>
</evidence>
<gene>
    <name evidence="3" type="ORF">F5544_11515</name>
</gene>
<keyword evidence="2" id="KW-0472">Membrane</keyword>
<sequence length="141" mass="14144">MPATSVVVPQPVPPAPGSTSVPGLQLTPAAVAPGGNVTAAGMGCAPQAPVELTIGDTRVGGTVAGPDGLFRTPLTLAAVAVGRHDVTAKCGPTLAASLDVVLAGSVGTDSATLTVILFFLLLGGWFYGHRLISHLPERRRM</sequence>
<organism evidence="3 4">
    <name type="scientific">Nocardia arthritidis</name>
    <dbReference type="NCBI Taxonomy" id="228602"/>
    <lineage>
        <taxon>Bacteria</taxon>
        <taxon>Bacillati</taxon>
        <taxon>Actinomycetota</taxon>
        <taxon>Actinomycetes</taxon>
        <taxon>Mycobacteriales</taxon>
        <taxon>Nocardiaceae</taxon>
        <taxon>Nocardia</taxon>
    </lineage>
</organism>
<evidence type="ECO:0000313" key="4">
    <source>
        <dbReference type="Proteomes" id="UP000503540"/>
    </source>
</evidence>
<accession>A0A6G9YA99</accession>
<evidence type="ECO:0000256" key="2">
    <source>
        <dbReference type="SAM" id="Phobius"/>
    </source>
</evidence>
<dbReference type="Proteomes" id="UP000503540">
    <property type="component" value="Chromosome"/>
</dbReference>
<reference evidence="3 4" key="1">
    <citation type="journal article" date="2019" name="ACS Chem. Biol.">
        <title>Identification and Mobilization of a Cryptic Antibiotic Biosynthesis Gene Locus from a Human-Pathogenic Nocardia Isolate.</title>
        <authorList>
            <person name="Herisse M."/>
            <person name="Ishida K."/>
            <person name="Porter J.L."/>
            <person name="Howden B."/>
            <person name="Hertweck C."/>
            <person name="Stinear T.P."/>
            <person name="Pidot S.J."/>
        </authorList>
    </citation>
    <scope>NUCLEOTIDE SEQUENCE [LARGE SCALE GENOMIC DNA]</scope>
    <source>
        <strain evidence="3 4">AUSMDU00012717</strain>
    </source>
</reference>
<evidence type="ECO:0000256" key="1">
    <source>
        <dbReference type="SAM" id="MobiDB-lite"/>
    </source>
</evidence>
<protein>
    <submittedName>
        <fullName evidence="3">Uncharacterized protein</fullName>
    </submittedName>
</protein>
<keyword evidence="4" id="KW-1185">Reference proteome</keyword>
<feature type="region of interest" description="Disordered" evidence="1">
    <location>
        <begin position="1"/>
        <end position="21"/>
    </location>
</feature>
<feature type="transmembrane region" description="Helical" evidence="2">
    <location>
        <begin position="111"/>
        <end position="132"/>
    </location>
</feature>
<name>A0A6G9YA99_9NOCA</name>
<dbReference type="EMBL" id="CP046172">
    <property type="protein sequence ID" value="QIS10195.1"/>
    <property type="molecule type" value="Genomic_DNA"/>
</dbReference>
<dbReference type="AlphaFoldDB" id="A0A6G9YA99"/>
<keyword evidence="2" id="KW-1133">Transmembrane helix</keyword>
<keyword evidence="2" id="KW-0812">Transmembrane</keyword>
<proteinExistence type="predicted"/>